<gene>
    <name evidence="2" type="ORF">SDC9_126763</name>
</gene>
<dbReference type="InterPro" id="IPR018445">
    <property type="entry name" value="Put_Phosphate_transp_reg"/>
</dbReference>
<organism evidence="2">
    <name type="scientific">bioreactor metagenome</name>
    <dbReference type="NCBI Taxonomy" id="1076179"/>
    <lineage>
        <taxon>unclassified sequences</taxon>
        <taxon>metagenomes</taxon>
        <taxon>ecological metagenomes</taxon>
    </lineage>
</organism>
<dbReference type="InterPro" id="IPR052912">
    <property type="entry name" value="UPF0111_domain"/>
</dbReference>
<sequence>MDEMHVIEHDADNINHSTLDRLAREFLPPIEREDIVTLTHELDNVVDAIDDLMRRMCMYDISVLKPEMKEFSELLVRCCQYLKTLATEFKSFKKSEKIKEALVEINSLETEGDSLHFAAVCRLFNSRENALDVIIWKEIFDGFEECYDSCEHVADAVESVILKNS</sequence>
<dbReference type="EMBL" id="VSSQ01029550">
    <property type="protein sequence ID" value="MPM79723.1"/>
    <property type="molecule type" value="Genomic_DNA"/>
</dbReference>
<comment type="caution">
    <text evidence="2">The sequence shown here is derived from an EMBL/GenBank/DDBJ whole genome shotgun (WGS) entry which is preliminary data.</text>
</comment>
<evidence type="ECO:0008006" key="3">
    <source>
        <dbReference type="Google" id="ProtNLM"/>
    </source>
</evidence>
<accession>A0A645CS38</accession>
<name>A0A645CS38_9ZZZZ</name>
<evidence type="ECO:0000313" key="2">
    <source>
        <dbReference type="EMBL" id="MPM79723.1"/>
    </source>
</evidence>
<dbReference type="PANTHER" id="PTHR37298:SF1">
    <property type="entry name" value="UPF0111 PROTEIN YKAA"/>
    <property type="match status" value="1"/>
</dbReference>
<dbReference type="AlphaFoldDB" id="A0A645CS38"/>
<dbReference type="InterPro" id="IPR038078">
    <property type="entry name" value="PhoU-like_sf"/>
</dbReference>
<proteinExistence type="inferred from homology"/>
<dbReference type="Pfam" id="PF01865">
    <property type="entry name" value="PhoU_div"/>
    <property type="match status" value="1"/>
</dbReference>
<evidence type="ECO:0000256" key="1">
    <source>
        <dbReference type="ARBA" id="ARBA00008591"/>
    </source>
</evidence>
<protein>
    <recommendedName>
        <fullName evidence="3">Pit accessory protein</fullName>
    </recommendedName>
</protein>
<dbReference type="PANTHER" id="PTHR37298">
    <property type="entry name" value="UPF0111 PROTEIN YKAA"/>
    <property type="match status" value="1"/>
</dbReference>
<dbReference type="Gene3D" id="1.20.58.220">
    <property type="entry name" value="Phosphate transport system protein phou homolog 2, domain 2"/>
    <property type="match status" value="1"/>
</dbReference>
<reference evidence="2" key="1">
    <citation type="submission" date="2019-08" db="EMBL/GenBank/DDBJ databases">
        <authorList>
            <person name="Kucharzyk K."/>
            <person name="Murdoch R.W."/>
            <person name="Higgins S."/>
            <person name="Loffler F."/>
        </authorList>
    </citation>
    <scope>NUCLEOTIDE SEQUENCE</scope>
</reference>
<comment type="similarity">
    <text evidence="1">Belongs to the UPF0111 family.</text>
</comment>